<sequence length="613" mass="69346">MARAAAKAKRASTPLSSPPASPPPAASVYTFREGSYYTDDQSDGSYTDGPGHPKASKRKAQVASDETSTHDLHAQYCRLHDDPLATHCNAMTQARKKCSRKAKEFTMNFWEGETDRPILPVCSLHALSYLAKKAGRCQAVEDCGYTCNRLAAFVLPYHLCTKHEAGTGTLPCGIMGLPTELHLMILRYVLPSEVPFMIGHYSPEIPRHCMAVMRVNRALYQATSLVLYTETKFKAYIDPSTIRFLGRYWFTDRDNNDKYTDIEQALCQLAARKVRNLHVELRFGYGQTKFKGIGSHGISAEDYELYQLRDTVRDFVGLLEPTEGSRSEPIANVLALKQLHVRPAPQAQANWKTDEAVSAIFFVLEPFVALSPAEEPRVLPCAKPSTSWRHHDIANTIKRIHKDETYRRLHKDWVRSMNGKSGASSMPQRQEGTDISITNEYYKIQSLWRLIQKSKCGDIQTAFQGMERVMHICRVVDMNIGNDDLERMQQIKEAIVRRWVNAVRQHQRSLAAIASRIEGIYDPKGAYPDAFEFEPEDLIEGGAPASHAWSEIEWDTIPKLMEAGVTFTEDDLRVYIHKDGKDFVRLKTPAVIRQLRSVKRESKRESSISTSSD</sequence>
<name>A0A1Y2MC13_EPING</name>
<accession>A0A1Y2MC13</accession>
<organism evidence="3 4">
    <name type="scientific">Epicoccum nigrum</name>
    <name type="common">Soil fungus</name>
    <name type="synonym">Epicoccum purpurascens</name>
    <dbReference type="NCBI Taxonomy" id="105696"/>
    <lineage>
        <taxon>Eukaryota</taxon>
        <taxon>Fungi</taxon>
        <taxon>Dikarya</taxon>
        <taxon>Ascomycota</taxon>
        <taxon>Pezizomycotina</taxon>
        <taxon>Dothideomycetes</taxon>
        <taxon>Pleosporomycetidae</taxon>
        <taxon>Pleosporales</taxon>
        <taxon>Pleosporineae</taxon>
        <taxon>Didymellaceae</taxon>
        <taxon>Epicoccum</taxon>
    </lineage>
</organism>
<evidence type="ECO:0000313" key="3">
    <source>
        <dbReference type="EMBL" id="OSS53664.1"/>
    </source>
</evidence>
<evidence type="ECO:0000256" key="1">
    <source>
        <dbReference type="SAM" id="MobiDB-lite"/>
    </source>
</evidence>
<dbReference type="InParanoid" id="A0A1Y2MC13"/>
<dbReference type="EMBL" id="KZ107838">
    <property type="protein sequence ID" value="OSS53664.1"/>
    <property type="molecule type" value="Genomic_DNA"/>
</dbReference>
<feature type="compositionally biased region" description="Pro residues" evidence="1">
    <location>
        <begin position="16"/>
        <end position="25"/>
    </location>
</feature>
<gene>
    <name evidence="3" type="ORF">B5807_01016</name>
</gene>
<dbReference type="AlphaFoldDB" id="A0A1Y2MC13"/>
<dbReference type="Pfam" id="PF26648">
    <property type="entry name" value="zf_Tbcl_4"/>
    <property type="match status" value="1"/>
</dbReference>
<evidence type="ECO:0000259" key="2">
    <source>
        <dbReference type="Pfam" id="PF26648"/>
    </source>
</evidence>
<evidence type="ECO:0000313" key="4">
    <source>
        <dbReference type="Proteomes" id="UP000193240"/>
    </source>
</evidence>
<dbReference type="Proteomes" id="UP000193240">
    <property type="component" value="Unassembled WGS sequence"/>
</dbReference>
<keyword evidence="4" id="KW-1185">Reference proteome</keyword>
<dbReference type="InterPro" id="IPR058252">
    <property type="entry name" value="zf_Tbcl_4"/>
</dbReference>
<feature type="compositionally biased region" description="Basic residues" evidence="1">
    <location>
        <begin position="1"/>
        <end position="10"/>
    </location>
</feature>
<feature type="domain" description="Probable treble clef zinc finger fungi" evidence="2">
    <location>
        <begin position="134"/>
        <end position="166"/>
    </location>
</feature>
<protein>
    <recommendedName>
        <fullName evidence="2">Probable treble clef zinc finger fungi domain-containing protein</fullName>
    </recommendedName>
</protein>
<reference evidence="3 4" key="1">
    <citation type="journal article" date="2017" name="Genome Announc.">
        <title>Genome sequence of the saprophytic ascomycete Epicoccum nigrum ICMP 19927 strain isolated from New Zealand.</title>
        <authorList>
            <person name="Fokin M."/>
            <person name="Fleetwood D."/>
            <person name="Weir B.S."/>
            <person name="Villas-Boas S.G."/>
        </authorList>
    </citation>
    <scope>NUCLEOTIDE SEQUENCE [LARGE SCALE GENOMIC DNA]</scope>
    <source>
        <strain evidence="3 4">ICMP 19927</strain>
    </source>
</reference>
<feature type="region of interest" description="Disordered" evidence="1">
    <location>
        <begin position="1"/>
        <end position="65"/>
    </location>
</feature>
<proteinExistence type="predicted"/>
<dbReference type="OMA" id="PWMASAF"/>